<dbReference type="EMBL" id="CP107567">
    <property type="protein sequence ID" value="UYQ62371.1"/>
    <property type="molecule type" value="Genomic_DNA"/>
</dbReference>
<keyword evidence="3" id="KW-1185">Reference proteome</keyword>
<dbReference type="RefSeq" id="WP_264243767.1">
    <property type="nucleotide sequence ID" value="NZ_CP107567.1"/>
</dbReference>
<dbReference type="Proteomes" id="UP001163878">
    <property type="component" value="Chromosome"/>
</dbReference>
<name>A0ABY6I5V3_STRPE</name>
<feature type="region of interest" description="Disordered" evidence="1">
    <location>
        <begin position="687"/>
        <end position="706"/>
    </location>
</feature>
<proteinExistence type="predicted"/>
<evidence type="ECO:0000313" key="3">
    <source>
        <dbReference type="Proteomes" id="UP001163878"/>
    </source>
</evidence>
<organism evidence="2 3">
    <name type="scientific">Streptomyces peucetius</name>
    <dbReference type="NCBI Taxonomy" id="1950"/>
    <lineage>
        <taxon>Bacteria</taxon>
        <taxon>Bacillati</taxon>
        <taxon>Actinomycetota</taxon>
        <taxon>Actinomycetes</taxon>
        <taxon>Kitasatosporales</taxon>
        <taxon>Streptomycetaceae</taxon>
        <taxon>Streptomyces</taxon>
    </lineage>
</organism>
<gene>
    <name evidence="2" type="ORF">OGH68_13360</name>
</gene>
<evidence type="ECO:0000313" key="2">
    <source>
        <dbReference type="EMBL" id="UYQ62371.1"/>
    </source>
</evidence>
<protein>
    <submittedName>
        <fullName evidence="2">Uncharacterized protein</fullName>
    </submittedName>
</protein>
<accession>A0ABY6I5V3</accession>
<feature type="region of interest" description="Disordered" evidence="1">
    <location>
        <begin position="740"/>
        <end position="764"/>
    </location>
</feature>
<feature type="compositionally biased region" description="Basic and acidic residues" evidence="1">
    <location>
        <begin position="692"/>
        <end position="702"/>
    </location>
</feature>
<sequence length="764" mass="81735">MLKYEDVVDAPVTKLKEAADDWSEMLTKLEKLAVEARRGMKAKSDRADWRGLNAGVTKPFITKTAREFDDAEAQARSIKMLLADAHASFKAAKDALLRIRDEESPAAGIHVDANGKVRPRHDLKTDAAARHDPGYAEALRKQEQAVASWQRKIDRIVEDCSDADDSLKRALAANVKGAHNFTAPKYESLDAEQVDRAAELMKKVTGDDGTARNVAALKELEDLLDDNRSDPGFSASFYRKLGAEGTLEAYANMSLNATSLGPSVEAQDRVRMVRNIQNDMGAILGLATQASTPNHLGAMWTTQLMKVGRKELDVSGTTGLGTKLYGYQALAALLREGTYNTEFLTSVGRDMVAMDKKNPGIWDHSMPIERAMSINLDNEGGSGFNPLTGLMEAMSHNPEASTAFFNEPLREDTNKDGIVTLSDGAIGGKDAQGLVDYMLDKKPTADYYDTIVGGEATPGQTALGNALEAAVAGRVPGDEDAPPVYHTEAMSNVMEQVVAKIGADPTLVAANPGDMPGPLSGLAPQFGNMAAEYMPDLQGTAENGANQAKPLGVMAEFRKDEMALFLGAVGQDPQAYGAITNAQQAYTTALVSDVFRNPDEHGDTEAAIQNAVHPGGEIAGILTEARAQAIHDTKAHEADEYNKGVEENAKWTNRVIDALGARYVEMVPVLGDAVMWMKEEVTESAVNSALKDNTEESRRESAEGYTRAEGAAKLAAASAVETAARGSGLTQEQIDEYRGAASTQTATAHSIGRDLVASSAPKGS</sequence>
<evidence type="ECO:0000256" key="1">
    <source>
        <dbReference type="SAM" id="MobiDB-lite"/>
    </source>
</evidence>
<reference evidence="2" key="1">
    <citation type="submission" date="2022-10" db="EMBL/GenBank/DDBJ databases">
        <title>Cytochrome P450 Catalyzes Benzene Ring Formation in the Biosynthesis of Trialkyl-Substituted Aromatic Polyketides.</title>
        <authorList>
            <person name="Zhao E."/>
            <person name="Ge H."/>
        </authorList>
    </citation>
    <scope>NUCLEOTIDE SEQUENCE</scope>
    <source>
        <strain evidence="2">NA0869</strain>
    </source>
</reference>